<dbReference type="Gene3D" id="1.10.533.10">
    <property type="entry name" value="Death Domain, Fas"/>
    <property type="match status" value="1"/>
</dbReference>
<comment type="similarity">
    <text evidence="2">Belongs to the SLC34A transporter family.</text>
</comment>
<name>A0ABM0H191_SACKO</name>
<dbReference type="RefSeq" id="XP_002741946.1">
    <property type="nucleotide sequence ID" value="XM_002741900.2"/>
</dbReference>
<dbReference type="PANTHER" id="PTHR10010">
    <property type="entry name" value="SOLUTE CARRIER FAMILY 34 SODIUM PHOSPHATE , MEMBER 2-RELATED"/>
    <property type="match status" value="1"/>
</dbReference>
<dbReference type="Pfam" id="PF01335">
    <property type="entry name" value="DED"/>
    <property type="match status" value="1"/>
</dbReference>
<dbReference type="InterPro" id="IPR011029">
    <property type="entry name" value="DEATH-like_dom_sf"/>
</dbReference>
<feature type="transmembrane region" description="Helical" evidence="7">
    <location>
        <begin position="378"/>
        <end position="396"/>
    </location>
</feature>
<comment type="subcellular location">
    <subcellularLocation>
        <location evidence="1">Apical cell membrane</location>
        <topology evidence="1">Multi-pass membrane protein</topology>
    </subcellularLocation>
</comment>
<feature type="transmembrane region" description="Helical" evidence="7">
    <location>
        <begin position="826"/>
        <end position="847"/>
    </location>
</feature>
<organism evidence="9 10">
    <name type="scientific">Saccoglossus kowalevskii</name>
    <name type="common">Acorn worm</name>
    <dbReference type="NCBI Taxonomy" id="10224"/>
    <lineage>
        <taxon>Eukaryota</taxon>
        <taxon>Metazoa</taxon>
        <taxon>Hemichordata</taxon>
        <taxon>Enteropneusta</taxon>
        <taxon>Harrimaniidae</taxon>
        <taxon>Saccoglossus</taxon>
    </lineage>
</organism>
<dbReference type="GeneID" id="100376450"/>
<keyword evidence="3" id="KW-1003">Cell membrane</keyword>
<keyword evidence="5 7" id="KW-1133">Transmembrane helix</keyword>
<evidence type="ECO:0000256" key="5">
    <source>
        <dbReference type="ARBA" id="ARBA00022989"/>
    </source>
</evidence>
<evidence type="ECO:0000256" key="2">
    <source>
        <dbReference type="ARBA" id="ARBA00005808"/>
    </source>
</evidence>
<keyword evidence="4 7" id="KW-0812">Transmembrane</keyword>
<evidence type="ECO:0000256" key="1">
    <source>
        <dbReference type="ARBA" id="ARBA00004424"/>
    </source>
</evidence>
<feature type="transmembrane region" description="Helical" evidence="7">
    <location>
        <begin position="756"/>
        <end position="776"/>
    </location>
</feature>
<gene>
    <name evidence="10" type="primary">LOC100376450</name>
</gene>
<keyword evidence="9" id="KW-1185">Reference proteome</keyword>
<evidence type="ECO:0000256" key="3">
    <source>
        <dbReference type="ARBA" id="ARBA00022475"/>
    </source>
</evidence>
<dbReference type="InterPro" id="IPR001875">
    <property type="entry name" value="DED_dom"/>
</dbReference>
<feature type="transmembrane region" description="Helical" evidence="7">
    <location>
        <begin position="677"/>
        <end position="700"/>
    </location>
</feature>
<dbReference type="PROSITE" id="PS50168">
    <property type="entry name" value="DED"/>
    <property type="match status" value="1"/>
</dbReference>
<accession>A0ABM0H191</accession>
<evidence type="ECO:0000256" key="6">
    <source>
        <dbReference type="ARBA" id="ARBA00023136"/>
    </source>
</evidence>
<sequence>MTGSRTRSNQQRIHPLSSLYGQLDGALGTEEVNKLKIVLQGRQISKRDMQTLGGAASIFRQLEDSGFISSVDLTFLKQILEEIDRAPLVELVERCEQDLNEYTGSVAVGTSPRSGAYYFRLAVTVAACSVLCAMCYRYDVFSYTITLLVGTSLDTNDAMSPDYKPPDVVPTPQINIDSLLAKALDSAIGTKGQIKIGNRDIMYEANGRIHSFKEPWVFDAWAMDLQSQIKAKMTEWVNKVPRLSKWPTQLSGITLGECDIMSDRICLPKHYHPNEGKSIGCDGDSEQKINGDAVPYSKPGEKKLSVFQCHDNAVYHDEESYLQHVTIIVPFAEDIHESNASTNEEEVHSDPWNVMNNDLKNDEPNWSDLSIRGKVKRLALGFLKIILLAALLYMFICSLDVMGSAFTLLGGTAAGEAVSDSELLNNPIAGLMIGVLMTALLQSSSTTTSIIVSMVASDILGVQQSVPIIMGANIGTSVTNTIVAMGQVGERDQFRRAFAGATVHDCFNWLSVIILLPLEVATSYLYRLTGAIVGTTTADANEELSVDFLKVITKPLTNLIIQLDKKLINDIALGVVESEDVSLVKRWCETEDLYINVTRTVNGSVVTEEITNGTIYVERCVHIFAKTTLNDAVIGAILLIVSLSFMMACLVLLVKLLQSMLKGNIAKLTKKVINANFPGKLSFLTGYFAILVGAGLTMLLQSSSVFTSTLTPLVGVGVVTLERTYPLTLGANIGTTITGLLAALASADSKDFQDGLQIALCHFFFNISGIILWYPVPLCRRIPIKLAKMLGNTTAKYRWFASLYILLVFFLLPGVVFALSVAGWQYLVAFGVPFLALLVFVITVNVLQSKKPNCLPRILRNWDFLPLCLHSLEPLDRLISKLRHMCNCFSCRHST</sequence>
<feature type="transmembrane region" description="Helical" evidence="7">
    <location>
        <begin position="632"/>
        <end position="657"/>
    </location>
</feature>
<evidence type="ECO:0000256" key="4">
    <source>
        <dbReference type="ARBA" id="ARBA00022692"/>
    </source>
</evidence>
<evidence type="ECO:0000313" key="9">
    <source>
        <dbReference type="Proteomes" id="UP000694865"/>
    </source>
</evidence>
<dbReference type="SUPFAM" id="SSF47986">
    <property type="entry name" value="DEATH domain"/>
    <property type="match status" value="1"/>
</dbReference>
<dbReference type="InterPro" id="IPR003841">
    <property type="entry name" value="Na/Pi_transpt"/>
</dbReference>
<evidence type="ECO:0000259" key="8">
    <source>
        <dbReference type="PROSITE" id="PS50168"/>
    </source>
</evidence>
<feature type="domain" description="DED" evidence="8">
    <location>
        <begin position="15"/>
        <end position="94"/>
    </location>
</feature>
<reference evidence="10" key="1">
    <citation type="submission" date="2025-08" db="UniProtKB">
        <authorList>
            <consortium name="RefSeq"/>
        </authorList>
    </citation>
    <scope>IDENTIFICATION</scope>
    <source>
        <tissue evidence="10">Testes</tissue>
    </source>
</reference>
<protein>
    <submittedName>
        <fullName evidence="10">Sodium-dependent phosphate transport protein 2A-like</fullName>
    </submittedName>
</protein>
<dbReference type="NCBIfam" id="TIGR01013">
    <property type="entry name" value="2a58"/>
    <property type="match status" value="1"/>
</dbReference>
<dbReference type="Proteomes" id="UP000694865">
    <property type="component" value="Unplaced"/>
</dbReference>
<keyword evidence="6 7" id="KW-0472">Membrane</keyword>
<dbReference type="PANTHER" id="PTHR10010:SF46">
    <property type="entry name" value="SODIUM-DEPENDENT PHOSPHATE TRANSPORT PROTEIN 2B"/>
    <property type="match status" value="1"/>
</dbReference>
<evidence type="ECO:0000313" key="10">
    <source>
        <dbReference type="RefSeq" id="XP_002741946.1"/>
    </source>
</evidence>
<feature type="transmembrane region" description="Helical" evidence="7">
    <location>
        <begin position="797"/>
        <end position="820"/>
    </location>
</feature>
<dbReference type="NCBIfam" id="NF037997">
    <property type="entry name" value="Na_Pi_symport"/>
    <property type="match status" value="1"/>
</dbReference>
<evidence type="ECO:0000256" key="7">
    <source>
        <dbReference type="SAM" id="Phobius"/>
    </source>
</evidence>
<proteinExistence type="inferred from homology"/>
<dbReference type="Pfam" id="PF02690">
    <property type="entry name" value="Na_Pi_cotrans"/>
    <property type="match status" value="2"/>
</dbReference>